<evidence type="ECO:0000256" key="9">
    <source>
        <dbReference type="SAM" id="MobiDB-lite"/>
    </source>
</evidence>
<protein>
    <recommendedName>
        <fullName evidence="7">TATA box-binding protein-like 1</fullName>
    </recommendedName>
    <alternativeName>
        <fullName evidence="8">TBP-like factor</fullName>
    </alternativeName>
</protein>
<evidence type="ECO:0000256" key="5">
    <source>
        <dbReference type="ARBA" id="ARBA00023163"/>
    </source>
</evidence>
<keyword evidence="10" id="KW-0472">Membrane</keyword>
<keyword evidence="10" id="KW-0812">Transmembrane</keyword>
<evidence type="ECO:0000256" key="8">
    <source>
        <dbReference type="ARBA" id="ARBA00033173"/>
    </source>
</evidence>
<dbReference type="FunFam" id="3.30.310.10:FF:000009">
    <property type="entry name" value="TatA box-binding protein-like protein 1"/>
    <property type="match status" value="1"/>
</dbReference>
<comment type="subcellular location">
    <subcellularLocation>
        <location evidence="1">Nucleus</location>
    </subcellularLocation>
</comment>
<feature type="compositionally biased region" description="Basic residues" evidence="9">
    <location>
        <begin position="466"/>
        <end position="481"/>
    </location>
</feature>
<organism evidence="11 12">
    <name type="scientific">Necator americanus</name>
    <name type="common">Human hookworm</name>
    <dbReference type="NCBI Taxonomy" id="51031"/>
    <lineage>
        <taxon>Eukaryota</taxon>
        <taxon>Metazoa</taxon>
        <taxon>Ecdysozoa</taxon>
        <taxon>Nematoda</taxon>
        <taxon>Chromadorea</taxon>
        <taxon>Rhabditida</taxon>
        <taxon>Rhabditina</taxon>
        <taxon>Rhabditomorpha</taxon>
        <taxon>Strongyloidea</taxon>
        <taxon>Ancylostomatidae</taxon>
        <taxon>Bunostominae</taxon>
        <taxon>Necator</taxon>
    </lineage>
</organism>
<gene>
    <name evidence="11" type="ORF">NECAME_08478</name>
</gene>
<reference evidence="12" key="1">
    <citation type="journal article" date="2014" name="Nat. Genet.">
        <title>Genome of the human hookworm Necator americanus.</title>
        <authorList>
            <person name="Tang Y.T."/>
            <person name="Gao X."/>
            <person name="Rosa B.A."/>
            <person name="Abubucker S."/>
            <person name="Hallsworth-Pepin K."/>
            <person name="Martin J."/>
            <person name="Tyagi R."/>
            <person name="Heizer E."/>
            <person name="Zhang X."/>
            <person name="Bhonagiri-Palsikar V."/>
            <person name="Minx P."/>
            <person name="Warren W.C."/>
            <person name="Wang Q."/>
            <person name="Zhan B."/>
            <person name="Hotez P.J."/>
            <person name="Sternberg P.W."/>
            <person name="Dougall A."/>
            <person name="Gaze S.T."/>
            <person name="Mulvenna J."/>
            <person name="Sotillo J."/>
            <person name="Ranganathan S."/>
            <person name="Rabelo E.M."/>
            <person name="Wilson R.K."/>
            <person name="Felgner P.L."/>
            <person name="Bethony J."/>
            <person name="Hawdon J.M."/>
            <person name="Gasser R.B."/>
            <person name="Loukas A."/>
            <person name="Mitreva M."/>
        </authorList>
    </citation>
    <scope>NUCLEOTIDE SEQUENCE [LARGE SCALE GENOMIC DNA]</scope>
</reference>
<dbReference type="AlphaFoldDB" id="W2THG9"/>
<feature type="region of interest" description="Disordered" evidence="9">
    <location>
        <begin position="190"/>
        <end position="221"/>
    </location>
</feature>
<name>W2THG9_NECAM</name>
<dbReference type="Proteomes" id="UP000053676">
    <property type="component" value="Unassembled WGS sequence"/>
</dbReference>
<keyword evidence="12" id="KW-1185">Reference proteome</keyword>
<dbReference type="InterPro" id="IPR000814">
    <property type="entry name" value="TBP"/>
</dbReference>
<comment type="similarity">
    <text evidence="2">Belongs to the TBP family.</text>
</comment>
<sequence>MSVSAYDHDHSYMAPPHPSTQGGTPAVQRPVQTQRVVQATVRGGTFVRSSAMQARPVVGQVWRTTQSSSQMHSNNSTVVAFAQHPGQSNMIGVPRNRPLVVQQQQQQQQTVLQRPLYQQKPIVQGGEYAYQQQQAVYTVCGQQQDLTQQYTYASVASSEAQITGEFCGTSEYGYDNCSSSLNLAVPIREPSPEPVAEEPAAPDVQEDPSTSEAVEENDDEDDGEIDIQVLIRNVVCNYTLPLHIDLRKLALNTNNVTFDRGRGTSFRIFGGFQRVQDERRLERYSRKKFLTKLFMTVCAWFASIFPVVVVYYNVQDSRLKVLLKQKRKPNCYVKIYSSGKVYIVGCKSEADCMLAARNIARRVQKTMNKEKDIVRIRNYKVCNVLATCRMPFGIKIEELAQQYPAQSQYEPELSVGLVWRSQDPKATLRIHTTGSITVTGASSESDVMRSIEMMYPIVRKFRCAMRHRSEPKRKRPSRKRPAPSSFCGALSAKRPAVSGSGIVGNKMYFSDEDDIYDEDDLLDDED</sequence>
<dbReference type="STRING" id="51031.W2THG9"/>
<keyword evidence="6" id="KW-0539">Nucleus</keyword>
<evidence type="ECO:0000313" key="12">
    <source>
        <dbReference type="Proteomes" id="UP000053676"/>
    </source>
</evidence>
<dbReference type="GO" id="GO:0005634">
    <property type="term" value="C:nucleus"/>
    <property type="evidence" value="ECO:0007669"/>
    <property type="project" value="UniProtKB-SubCell"/>
</dbReference>
<dbReference type="InterPro" id="IPR012295">
    <property type="entry name" value="TBP_dom_sf"/>
</dbReference>
<evidence type="ECO:0000256" key="2">
    <source>
        <dbReference type="ARBA" id="ARBA00005560"/>
    </source>
</evidence>
<evidence type="ECO:0000256" key="1">
    <source>
        <dbReference type="ARBA" id="ARBA00004123"/>
    </source>
</evidence>
<dbReference type="InterPro" id="IPR015445">
    <property type="entry name" value="TBP-like"/>
</dbReference>
<accession>W2THG9</accession>
<proteinExistence type="inferred from homology"/>
<keyword evidence="10" id="KW-1133">Transmembrane helix</keyword>
<dbReference type="Pfam" id="PF00352">
    <property type="entry name" value="TBP"/>
    <property type="match status" value="2"/>
</dbReference>
<feature type="compositionally biased region" description="Basic and acidic residues" evidence="9">
    <location>
        <begin position="1"/>
        <end position="11"/>
    </location>
</feature>
<dbReference type="Gene3D" id="3.30.310.10">
    <property type="entry name" value="TATA-Binding Protein"/>
    <property type="match status" value="2"/>
</dbReference>
<dbReference type="GO" id="GO:0006352">
    <property type="term" value="P:DNA-templated transcription initiation"/>
    <property type="evidence" value="ECO:0007669"/>
    <property type="project" value="InterPro"/>
</dbReference>
<feature type="region of interest" description="Disordered" evidence="9">
    <location>
        <begin position="1"/>
        <end position="27"/>
    </location>
</feature>
<dbReference type="OrthoDB" id="2127950at2759"/>
<dbReference type="EMBL" id="KI658717">
    <property type="protein sequence ID" value="ETN81510.1"/>
    <property type="molecule type" value="Genomic_DNA"/>
</dbReference>
<dbReference type="SUPFAM" id="SSF55945">
    <property type="entry name" value="TATA-box binding protein-like"/>
    <property type="match status" value="3"/>
</dbReference>
<evidence type="ECO:0000256" key="10">
    <source>
        <dbReference type="SAM" id="Phobius"/>
    </source>
</evidence>
<evidence type="ECO:0000313" key="11">
    <source>
        <dbReference type="EMBL" id="ETN81510.1"/>
    </source>
</evidence>
<evidence type="ECO:0000256" key="7">
    <source>
        <dbReference type="ARBA" id="ARBA00023474"/>
    </source>
</evidence>
<dbReference type="PANTHER" id="PTHR10126">
    <property type="entry name" value="TATA-BOX BINDING PROTEIN"/>
    <property type="match status" value="1"/>
</dbReference>
<feature type="transmembrane region" description="Helical" evidence="10">
    <location>
        <begin position="289"/>
        <end position="312"/>
    </location>
</feature>
<keyword evidence="3" id="KW-0805">Transcription regulation</keyword>
<dbReference type="KEGG" id="nai:NECAME_08478"/>
<feature type="region of interest" description="Disordered" evidence="9">
    <location>
        <begin position="466"/>
        <end position="501"/>
    </location>
</feature>
<dbReference type="GO" id="GO:0003677">
    <property type="term" value="F:DNA binding"/>
    <property type="evidence" value="ECO:0007669"/>
    <property type="project" value="UniProtKB-KW"/>
</dbReference>
<evidence type="ECO:0000256" key="3">
    <source>
        <dbReference type="ARBA" id="ARBA00023015"/>
    </source>
</evidence>
<evidence type="ECO:0000256" key="4">
    <source>
        <dbReference type="ARBA" id="ARBA00023125"/>
    </source>
</evidence>
<keyword evidence="5" id="KW-0804">Transcription</keyword>
<keyword evidence="4" id="KW-0238">DNA-binding</keyword>
<evidence type="ECO:0000256" key="6">
    <source>
        <dbReference type="ARBA" id="ARBA00023242"/>
    </source>
</evidence>
<dbReference type="CDD" id="cd04517">
    <property type="entry name" value="TLF"/>
    <property type="match status" value="1"/>
</dbReference>